<evidence type="ECO:0000313" key="5">
    <source>
        <dbReference type="EMBL" id="BBN10513.1"/>
    </source>
</evidence>
<evidence type="ECO:0000313" key="7">
    <source>
        <dbReference type="Proteomes" id="UP000077202"/>
    </source>
</evidence>
<feature type="domain" description="HpcH/HpaI aldolase/citrate lyase" evidence="4">
    <location>
        <begin position="126"/>
        <end position="353"/>
    </location>
</feature>
<keyword evidence="2" id="KW-0479">Metal-binding</keyword>
<dbReference type="InterPro" id="IPR040442">
    <property type="entry name" value="Pyrv_kinase-like_dom_sf"/>
</dbReference>
<dbReference type="AlphaFoldDB" id="A0A176WJJ7"/>
<reference evidence="5" key="2">
    <citation type="journal article" date="2019" name="Curr. Biol.">
        <title>Chromatin organization in early land plants reveals an ancestral association between H3K27me3, transposons, and constitutive heterochromatin.</title>
        <authorList>
            <person name="Montgomery S.A."/>
            <person name="Tanizawa Y."/>
            <person name="Galik B."/>
            <person name="Wang N."/>
            <person name="Ito T."/>
            <person name="Mochizuki T."/>
            <person name="Akimcheva S."/>
            <person name="Bowman J."/>
            <person name="Cognat V."/>
            <person name="Drouard L."/>
            <person name="Ekker H."/>
            <person name="Houng S."/>
            <person name="Kohchi T."/>
            <person name="Lin S."/>
            <person name="Liu L.D."/>
            <person name="Nakamura Y."/>
            <person name="Valeeva L.R."/>
            <person name="Shakirov E.V."/>
            <person name="Shippen D.E."/>
            <person name="Wei W."/>
            <person name="Yagura M."/>
            <person name="Yamaoka S."/>
            <person name="Yamato K.T."/>
            <person name="Liu C."/>
            <person name="Berger F."/>
        </authorList>
    </citation>
    <scope>NUCLEOTIDE SEQUENCE [LARGE SCALE GENOMIC DNA]</scope>
    <source>
        <strain evidence="5">Tak-1</strain>
    </source>
</reference>
<reference evidence="6 7" key="1">
    <citation type="submission" date="2016-03" db="EMBL/GenBank/DDBJ databases">
        <title>Mechanisms controlling the formation of the plant cell surface in tip-growing cells are functionally conserved among land plants.</title>
        <authorList>
            <person name="Honkanen S."/>
            <person name="Jones V.A."/>
            <person name="Morieri G."/>
            <person name="Champion C."/>
            <person name="Hetherington A.J."/>
            <person name="Kelly S."/>
            <person name="Saint-Marcoux D."/>
            <person name="Proust H."/>
            <person name="Prescott H."/>
            <person name="Dolan L."/>
        </authorList>
    </citation>
    <scope>NUCLEOTIDE SEQUENCE [LARGE SCALE GENOMIC DNA]</scope>
    <source>
        <strain evidence="7">cv. Tak-1 and cv. Tak-2</strain>
        <tissue evidence="6">Whole gametophyte</tissue>
    </source>
</reference>
<dbReference type="Proteomes" id="UP000077202">
    <property type="component" value="Unassembled WGS sequence"/>
</dbReference>
<dbReference type="InterPro" id="IPR005000">
    <property type="entry name" value="Aldolase/citrate-lyase_domain"/>
</dbReference>
<dbReference type="EMBL" id="LVLJ01000840">
    <property type="protein sequence ID" value="OAE32366.1"/>
    <property type="molecule type" value="Genomic_DNA"/>
</dbReference>
<dbReference type="Gene3D" id="3.20.20.60">
    <property type="entry name" value="Phosphoenolpyruvate-binding domains"/>
    <property type="match status" value="1"/>
</dbReference>
<gene>
    <name evidence="6" type="ORF">AXG93_3017s1370</name>
    <name evidence="5" type="ORF">Mp_5g04150</name>
</gene>
<name>A0A176WJJ7_MARPO</name>
<dbReference type="InterPro" id="IPR050251">
    <property type="entry name" value="HpcH-HpaI_aldolase"/>
</dbReference>
<dbReference type="Pfam" id="PF03328">
    <property type="entry name" value="HpcH_HpaI"/>
    <property type="match status" value="1"/>
</dbReference>
<dbReference type="GO" id="GO:0005737">
    <property type="term" value="C:cytoplasm"/>
    <property type="evidence" value="ECO:0007669"/>
    <property type="project" value="TreeGrafter"/>
</dbReference>
<evidence type="ECO:0000259" key="4">
    <source>
        <dbReference type="Pfam" id="PF03328"/>
    </source>
</evidence>
<dbReference type="GO" id="GO:0046872">
    <property type="term" value="F:metal ion binding"/>
    <property type="evidence" value="ECO:0007669"/>
    <property type="project" value="UniProtKB-KW"/>
</dbReference>
<dbReference type="PANTHER" id="PTHR30502">
    <property type="entry name" value="2-KETO-3-DEOXY-L-RHAMNONATE ALDOLASE"/>
    <property type="match status" value="1"/>
</dbReference>
<evidence type="ECO:0000313" key="6">
    <source>
        <dbReference type="EMBL" id="OAE32366.1"/>
    </source>
</evidence>
<dbReference type="PANTHER" id="PTHR30502:SF0">
    <property type="entry name" value="PHOSPHOENOLPYRUVATE CARBOXYLASE FAMILY PROTEIN"/>
    <property type="match status" value="1"/>
</dbReference>
<protein>
    <recommendedName>
        <fullName evidence="4">HpcH/HpaI aldolase/citrate lyase domain-containing protein</fullName>
    </recommendedName>
</protein>
<dbReference type="GO" id="GO:0016832">
    <property type="term" value="F:aldehyde-lyase activity"/>
    <property type="evidence" value="ECO:0007669"/>
    <property type="project" value="TreeGrafter"/>
</dbReference>
<comment type="similarity">
    <text evidence="1">Belongs to the HpcH/HpaI aldolase family.</text>
</comment>
<proteinExistence type="inferred from homology"/>
<evidence type="ECO:0000256" key="2">
    <source>
        <dbReference type="ARBA" id="ARBA00022723"/>
    </source>
</evidence>
<keyword evidence="3" id="KW-0456">Lyase</keyword>
<sequence>MAGSSLITSSFMASRSLWRISSWCASPSCEVLYFSPYGIVREWSSPSRSSASINRREDWYHTELSRRLTANQTHSENSCRISWSQRPARCTRSMVNARAATRSSVIEKSDNAVSLKSRLLKGEKLYGAFSLSFSNVVAEILGWAGYDFVVVDMEHGPGETFAALPVLQALAATNTPAVLRLPVNDPVLVKKALDLGPAGIMFPMIENADDARRAVAACRYPPLGIRGAAHPLVRASRYGLDACYLDNCEQDLLVLCQVETEAAVHRIPEIAVVEGVDCIQMGPLDLKASIGLLHQPGDPAGLALLKRAETAVFSCERKVLLAGFSNPESSGEQLFERGYDMVSGAVDVALLRDAAVADLKKNKPIKRG</sequence>
<evidence type="ECO:0000313" key="8">
    <source>
        <dbReference type="Proteomes" id="UP001162541"/>
    </source>
</evidence>
<accession>A0A176WJJ7</accession>
<dbReference type="EMBL" id="AP019870">
    <property type="protein sequence ID" value="BBN10513.1"/>
    <property type="molecule type" value="Genomic_DNA"/>
</dbReference>
<organism evidence="6 7">
    <name type="scientific">Marchantia polymorpha subsp. ruderalis</name>
    <dbReference type="NCBI Taxonomy" id="1480154"/>
    <lineage>
        <taxon>Eukaryota</taxon>
        <taxon>Viridiplantae</taxon>
        <taxon>Streptophyta</taxon>
        <taxon>Embryophyta</taxon>
        <taxon>Marchantiophyta</taxon>
        <taxon>Marchantiopsida</taxon>
        <taxon>Marchantiidae</taxon>
        <taxon>Marchantiales</taxon>
        <taxon>Marchantiaceae</taxon>
        <taxon>Marchantia</taxon>
    </lineage>
</organism>
<dbReference type="InterPro" id="IPR015813">
    <property type="entry name" value="Pyrv/PenolPyrv_kinase-like_dom"/>
</dbReference>
<dbReference type="SUPFAM" id="SSF51621">
    <property type="entry name" value="Phosphoenolpyruvate/pyruvate domain"/>
    <property type="match status" value="1"/>
</dbReference>
<reference evidence="8" key="3">
    <citation type="journal article" date="2020" name="Curr. Biol.">
        <title>Chromatin organization in early land plants reveals an ancestral association between H3K27me3, transposons, and constitutive heterochromatin.</title>
        <authorList>
            <person name="Montgomery S.A."/>
            <person name="Tanizawa Y."/>
            <person name="Galik B."/>
            <person name="Wang N."/>
            <person name="Ito T."/>
            <person name="Mochizuki T."/>
            <person name="Akimcheva S."/>
            <person name="Bowman J.L."/>
            <person name="Cognat V."/>
            <person name="Marechal-Drouard L."/>
            <person name="Ekker H."/>
            <person name="Hong S.F."/>
            <person name="Kohchi T."/>
            <person name="Lin S.S."/>
            <person name="Liu L.D."/>
            <person name="Nakamura Y."/>
            <person name="Valeeva L.R."/>
            <person name="Shakirov E.V."/>
            <person name="Shippen D.E."/>
            <person name="Wei W.L."/>
            <person name="Yagura M."/>
            <person name="Yamaoka S."/>
            <person name="Yamato K.T."/>
            <person name="Liu C."/>
            <person name="Berger F."/>
        </authorList>
    </citation>
    <scope>NUCLEOTIDE SEQUENCE [LARGE SCALE GENOMIC DNA]</scope>
    <source>
        <strain evidence="8">Tak-1</strain>
    </source>
</reference>
<keyword evidence="7" id="KW-1185">Reference proteome</keyword>
<evidence type="ECO:0000256" key="3">
    <source>
        <dbReference type="ARBA" id="ARBA00023239"/>
    </source>
</evidence>
<evidence type="ECO:0000256" key="1">
    <source>
        <dbReference type="ARBA" id="ARBA00005568"/>
    </source>
</evidence>
<dbReference type="Proteomes" id="UP001162541">
    <property type="component" value="Chromosome 5"/>
</dbReference>